<feature type="compositionally biased region" description="Low complexity" evidence="6">
    <location>
        <begin position="378"/>
        <end position="388"/>
    </location>
</feature>
<evidence type="ECO:0000256" key="5">
    <source>
        <dbReference type="ARBA" id="ARBA00038359"/>
    </source>
</evidence>
<proteinExistence type="inferred from homology"/>
<keyword evidence="4 7" id="KW-0472">Membrane</keyword>
<dbReference type="RefSeq" id="XP_069197602.1">
    <property type="nucleotide sequence ID" value="XM_069346390.1"/>
</dbReference>
<keyword evidence="3 7" id="KW-1133">Transmembrane helix</keyword>
<keyword evidence="10" id="KW-1185">Reference proteome</keyword>
<evidence type="ECO:0000256" key="7">
    <source>
        <dbReference type="SAM" id="Phobius"/>
    </source>
</evidence>
<evidence type="ECO:0000256" key="4">
    <source>
        <dbReference type="ARBA" id="ARBA00023136"/>
    </source>
</evidence>
<keyword evidence="2 7" id="KW-0812">Transmembrane</keyword>
<evidence type="ECO:0000256" key="2">
    <source>
        <dbReference type="ARBA" id="ARBA00022692"/>
    </source>
</evidence>
<feature type="transmembrane region" description="Helical" evidence="7">
    <location>
        <begin position="51"/>
        <end position="71"/>
    </location>
</feature>
<evidence type="ECO:0000256" key="1">
    <source>
        <dbReference type="ARBA" id="ARBA00004141"/>
    </source>
</evidence>
<organism evidence="9 10">
    <name type="scientific">Neodothiora populina</name>
    <dbReference type="NCBI Taxonomy" id="2781224"/>
    <lineage>
        <taxon>Eukaryota</taxon>
        <taxon>Fungi</taxon>
        <taxon>Dikarya</taxon>
        <taxon>Ascomycota</taxon>
        <taxon>Pezizomycotina</taxon>
        <taxon>Dothideomycetes</taxon>
        <taxon>Dothideomycetidae</taxon>
        <taxon>Dothideales</taxon>
        <taxon>Dothioraceae</taxon>
        <taxon>Neodothiora</taxon>
    </lineage>
</organism>
<evidence type="ECO:0000256" key="3">
    <source>
        <dbReference type="ARBA" id="ARBA00022989"/>
    </source>
</evidence>
<feature type="domain" description="Rhodopsin" evidence="8">
    <location>
        <begin position="33"/>
        <end position="274"/>
    </location>
</feature>
<evidence type="ECO:0000259" key="8">
    <source>
        <dbReference type="Pfam" id="PF20684"/>
    </source>
</evidence>
<sequence>MATYQAFPISFQHELERESWALYTLGILVIALRTFARIRKMSWRGLEIDDYLIFLAAAWYTTLIVTLNLTAQGGGSALAMPGEDVSILTEIQIKLRERGAKIDLVAEQSMLNVIWTLKVCMLLLYNRLTMGLRQHLAVKAIAIYVAVGYVACQLAFFCECIPFSQYWQIVPSPPRNCMVLYDYAIVQGIFNISSDLFMMLVPLPLILQVSVPLKQKVILLVIFSMGIFVIVAAALTKAEFFISVYADSYMFWYTREASVAVYVANLPCIWPLLREALPVLKSWTPGFVSSNMYKRRHPHGTHGGTVTSTGPMTRGLGTRTNVTRHSLDEFQKIVEGSAISHATSTTTKSTGETGVREVRPYRSRIEAGGNGTGHDRGSSSSSLSNDSSSIEMVFADGIRAETTIEMSVLEAEEGNHTYYQQHQSHLHPSTNHQRSRDLVRPPQESHSSSTLSQDYNNHASYDLEKGIGGSVQPRSGV</sequence>
<protein>
    <recommendedName>
        <fullName evidence="8">Rhodopsin domain-containing protein</fullName>
    </recommendedName>
</protein>
<feature type="compositionally biased region" description="Polar residues" evidence="6">
    <location>
        <begin position="444"/>
        <end position="459"/>
    </location>
</feature>
<reference evidence="9 10" key="1">
    <citation type="submission" date="2024-07" db="EMBL/GenBank/DDBJ databases">
        <title>Draft sequence of the Neodothiora populina.</title>
        <authorList>
            <person name="Drown D.D."/>
            <person name="Schuette U.S."/>
            <person name="Buechlein A.B."/>
            <person name="Rusch D.R."/>
            <person name="Winton L.W."/>
            <person name="Adams G.A."/>
        </authorList>
    </citation>
    <scope>NUCLEOTIDE SEQUENCE [LARGE SCALE GENOMIC DNA]</scope>
    <source>
        <strain evidence="9 10">CPC 39397</strain>
    </source>
</reference>
<feature type="region of interest" description="Disordered" evidence="6">
    <location>
        <begin position="419"/>
        <end position="477"/>
    </location>
</feature>
<dbReference type="PANTHER" id="PTHR33048:SF149">
    <property type="entry name" value="UBID FAMILY DECARBOXYLASE"/>
    <property type="match status" value="1"/>
</dbReference>
<evidence type="ECO:0000313" key="9">
    <source>
        <dbReference type="EMBL" id="KAL1297920.1"/>
    </source>
</evidence>
<feature type="compositionally biased region" description="Polar residues" evidence="6">
    <location>
        <begin position="419"/>
        <end position="432"/>
    </location>
</feature>
<feature type="compositionally biased region" description="Basic and acidic residues" evidence="6">
    <location>
        <begin position="354"/>
        <end position="365"/>
    </location>
</feature>
<accession>A0ABR3P6K1</accession>
<feature type="transmembrane region" description="Helical" evidence="7">
    <location>
        <begin position="140"/>
        <end position="164"/>
    </location>
</feature>
<evidence type="ECO:0000256" key="6">
    <source>
        <dbReference type="SAM" id="MobiDB-lite"/>
    </source>
</evidence>
<feature type="transmembrane region" description="Helical" evidence="7">
    <location>
        <begin position="110"/>
        <end position="128"/>
    </location>
</feature>
<feature type="transmembrane region" description="Helical" evidence="7">
    <location>
        <begin position="184"/>
        <end position="205"/>
    </location>
</feature>
<evidence type="ECO:0000313" key="10">
    <source>
        <dbReference type="Proteomes" id="UP001562354"/>
    </source>
</evidence>
<dbReference type="GeneID" id="95980133"/>
<comment type="similarity">
    <text evidence="5">Belongs to the SAT4 family.</text>
</comment>
<comment type="subcellular location">
    <subcellularLocation>
        <location evidence="1">Membrane</location>
        <topology evidence="1">Multi-pass membrane protein</topology>
    </subcellularLocation>
</comment>
<dbReference type="InterPro" id="IPR049326">
    <property type="entry name" value="Rhodopsin_dom_fungi"/>
</dbReference>
<feature type="compositionally biased region" description="Low complexity" evidence="6">
    <location>
        <begin position="343"/>
        <end position="353"/>
    </location>
</feature>
<feature type="region of interest" description="Disordered" evidence="6">
    <location>
        <begin position="338"/>
        <end position="388"/>
    </location>
</feature>
<feature type="transmembrane region" description="Helical" evidence="7">
    <location>
        <begin position="217"/>
        <end position="235"/>
    </location>
</feature>
<name>A0ABR3P6K1_9PEZI</name>
<dbReference type="PANTHER" id="PTHR33048">
    <property type="entry name" value="PTH11-LIKE INTEGRAL MEMBRANE PROTEIN (AFU_ORTHOLOGUE AFUA_5G11245)"/>
    <property type="match status" value="1"/>
</dbReference>
<dbReference type="InterPro" id="IPR052337">
    <property type="entry name" value="SAT4-like"/>
</dbReference>
<comment type="caution">
    <text evidence="9">The sequence shown here is derived from an EMBL/GenBank/DDBJ whole genome shotgun (WGS) entry which is preliminary data.</text>
</comment>
<feature type="transmembrane region" description="Helical" evidence="7">
    <location>
        <begin position="20"/>
        <end position="39"/>
    </location>
</feature>
<dbReference type="EMBL" id="JBFMKM010000014">
    <property type="protein sequence ID" value="KAL1297920.1"/>
    <property type="molecule type" value="Genomic_DNA"/>
</dbReference>
<dbReference type="Pfam" id="PF20684">
    <property type="entry name" value="Fung_rhodopsin"/>
    <property type="match status" value="1"/>
</dbReference>
<dbReference type="Proteomes" id="UP001562354">
    <property type="component" value="Unassembled WGS sequence"/>
</dbReference>
<gene>
    <name evidence="9" type="ORF">AAFC00_006434</name>
</gene>